<comment type="caution">
    <text evidence="2">The sequence shown here is derived from an EMBL/GenBank/DDBJ whole genome shotgun (WGS) entry which is preliminary data.</text>
</comment>
<feature type="compositionally biased region" description="Low complexity" evidence="1">
    <location>
        <begin position="223"/>
        <end position="238"/>
    </location>
</feature>
<feature type="region of interest" description="Disordered" evidence="1">
    <location>
        <begin position="336"/>
        <end position="357"/>
    </location>
</feature>
<dbReference type="Pfam" id="PF21030">
    <property type="entry name" value="WDR93"/>
    <property type="match status" value="1"/>
</dbReference>
<protein>
    <submittedName>
        <fullName evidence="2">Uncharacterized protein</fullName>
    </submittedName>
</protein>
<feature type="region of interest" description="Disordered" evidence="1">
    <location>
        <begin position="174"/>
        <end position="312"/>
    </location>
</feature>
<dbReference type="AlphaFoldDB" id="A0AAD9JRD3"/>
<feature type="compositionally biased region" description="Polar residues" evidence="1">
    <location>
        <begin position="198"/>
        <end position="221"/>
    </location>
</feature>
<keyword evidence="3" id="KW-1185">Reference proteome</keyword>
<feature type="compositionally biased region" description="Polar residues" evidence="1">
    <location>
        <begin position="344"/>
        <end position="355"/>
    </location>
</feature>
<dbReference type="EMBL" id="JAODUP010000184">
    <property type="protein sequence ID" value="KAK2157784.1"/>
    <property type="molecule type" value="Genomic_DNA"/>
</dbReference>
<feature type="compositionally biased region" description="Polar residues" evidence="1">
    <location>
        <begin position="176"/>
        <end position="191"/>
    </location>
</feature>
<reference evidence="2" key="1">
    <citation type="journal article" date="2023" name="Mol. Biol. Evol.">
        <title>Third-Generation Sequencing Reveals the Adaptive Role of the Epigenome in Three Deep-Sea Polychaetes.</title>
        <authorList>
            <person name="Perez M."/>
            <person name="Aroh O."/>
            <person name="Sun Y."/>
            <person name="Lan Y."/>
            <person name="Juniper S.K."/>
            <person name="Young C.R."/>
            <person name="Angers B."/>
            <person name="Qian P.Y."/>
        </authorList>
    </citation>
    <scope>NUCLEOTIDE SEQUENCE</scope>
    <source>
        <strain evidence="2">P08H-3</strain>
    </source>
</reference>
<proteinExistence type="predicted"/>
<accession>A0AAD9JRD3</accession>
<evidence type="ECO:0000256" key="1">
    <source>
        <dbReference type="SAM" id="MobiDB-lite"/>
    </source>
</evidence>
<dbReference type="Proteomes" id="UP001208570">
    <property type="component" value="Unassembled WGS sequence"/>
</dbReference>
<name>A0AAD9JRD3_9ANNE</name>
<feature type="compositionally biased region" description="Low complexity" evidence="1">
    <location>
        <begin position="280"/>
        <end position="303"/>
    </location>
</feature>
<gene>
    <name evidence="2" type="ORF">LSH36_184g01002</name>
</gene>
<dbReference type="InterPro" id="IPR049547">
    <property type="entry name" value="WDR93_beta-prop"/>
</dbReference>
<feature type="compositionally biased region" description="Polar residues" evidence="1">
    <location>
        <begin position="392"/>
        <end position="415"/>
    </location>
</feature>
<evidence type="ECO:0000313" key="2">
    <source>
        <dbReference type="EMBL" id="KAK2157784.1"/>
    </source>
</evidence>
<evidence type="ECO:0000313" key="3">
    <source>
        <dbReference type="Proteomes" id="UP001208570"/>
    </source>
</evidence>
<feature type="region of interest" description="Disordered" evidence="1">
    <location>
        <begin position="386"/>
        <end position="428"/>
    </location>
</feature>
<organism evidence="2 3">
    <name type="scientific">Paralvinella palmiformis</name>
    <dbReference type="NCBI Taxonomy" id="53620"/>
    <lineage>
        <taxon>Eukaryota</taxon>
        <taxon>Metazoa</taxon>
        <taxon>Spiralia</taxon>
        <taxon>Lophotrochozoa</taxon>
        <taxon>Annelida</taxon>
        <taxon>Polychaeta</taxon>
        <taxon>Sedentaria</taxon>
        <taxon>Canalipalpata</taxon>
        <taxon>Terebellida</taxon>
        <taxon>Terebelliformia</taxon>
        <taxon>Alvinellidae</taxon>
        <taxon>Paralvinella</taxon>
    </lineage>
</organism>
<sequence length="446" mass="47922">MICVFVSFKQPDSPLNKAECMSATVDGQYIVIGMQTGLVVLSSDTGTIVDIWLDESLHITSVDTALLADGKHLITTIDDMGQARLYAIAADRVYHLSTVNDSSSENKVIVTSCRSSLGGDYMTVFMEKPSSQTGCLEVHKLPKESWIKELDTLIAKSGPKETAQDDVAVVDGTEATGRSNESLEDQQSQWSDGRKSSTRMTSLFGTRTASSTGRNTRTRLSCGSGLSDISSYCSSLSDVRPNSGYRRSRSDMNDVFGSQRSGLDTSDKPAGSRMLMSPESVVSTSRPVSAASRAASTHVNSGHLSGGLSGNRNTSVVINVAEGQSSAKKTIKMAVKVESDPSRRQLSSSPNSQSPMLFKENDAKVKSNQKFPALSVLPKLLVKSKKDPYSPKSLSSVVSGRSETPRSGSLRNITLSASSERRSRSRASVNKLNRTGVIIGSWHPLM</sequence>